<dbReference type="Proteomes" id="UP000325296">
    <property type="component" value="Unassembled WGS sequence"/>
</dbReference>
<reference evidence="1 4" key="2">
    <citation type="submission" date="2019-09" db="EMBL/GenBank/DDBJ databases">
        <title>Draft genome sequence of Pseudomonas brenneri CCUG 51514(T).</title>
        <authorList>
            <person name="Tunovic T."/>
            <person name="Pineiro-Iglesias B."/>
            <person name="Unosson C."/>
            <person name="Inganas E."/>
            <person name="Ohlen M."/>
            <person name="Cardew S."/>
            <person name="Jensie-Markopoulos S."/>
            <person name="Salva-Serra F."/>
            <person name="Jaen-Luchoro D."/>
            <person name="Svensson-Stadler L."/>
            <person name="Chun J."/>
            <person name="Moore E."/>
        </authorList>
    </citation>
    <scope>NUCLEOTIDE SEQUENCE [LARGE SCALE GENOMIC DNA]</scope>
    <source>
        <strain evidence="1 4">CCUG 51514</strain>
    </source>
</reference>
<dbReference type="InterPro" id="IPR011990">
    <property type="entry name" value="TPR-like_helical_dom_sf"/>
</dbReference>
<reference evidence="2 3" key="1">
    <citation type="submission" date="2016-10" db="EMBL/GenBank/DDBJ databases">
        <authorList>
            <person name="Varghese N."/>
            <person name="Submissions S."/>
        </authorList>
    </citation>
    <scope>NUCLEOTIDE SEQUENCE [LARGE SCALE GENOMIC DNA]</scope>
    <source>
        <strain evidence="2 3">BS2771</strain>
    </source>
</reference>
<dbReference type="SUPFAM" id="SSF48452">
    <property type="entry name" value="TPR-like"/>
    <property type="match status" value="1"/>
</dbReference>
<proteinExistence type="predicted"/>
<evidence type="ECO:0000313" key="3">
    <source>
        <dbReference type="Proteomes" id="UP000199620"/>
    </source>
</evidence>
<name>A0A5B2V1D0_9PSED</name>
<dbReference type="RefSeq" id="WP_090292477.1">
    <property type="nucleotide sequence ID" value="NZ_BMNU01000003.1"/>
</dbReference>
<organism evidence="1 4">
    <name type="scientific">Pseudomonas brenneri</name>
    <dbReference type="NCBI Taxonomy" id="129817"/>
    <lineage>
        <taxon>Bacteria</taxon>
        <taxon>Pseudomonadati</taxon>
        <taxon>Pseudomonadota</taxon>
        <taxon>Gammaproteobacteria</taxon>
        <taxon>Pseudomonadales</taxon>
        <taxon>Pseudomonadaceae</taxon>
        <taxon>Pseudomonas</taxon>
    </lineage>
</organism>
<sequence length="147" mass="16967">MKDLSEENPDLEVRISSIMETGNELDEAGNKLEALAAYEQAWALLPEPRLGWKLLTGWIAGSFYNFYFDAGDFKTAKYWAQITLDGRSSERNTAPLIDLGMVCVELHEEEKAFQYFDAAYAFGKERAFKERPKKYLKFYLDKKKKGE</sequence>
<evidence type="ECO:0000313" key="4">
    <source>
        <dbReference type="Proteomes" id="UP000325296"/>
    </source>
</evidence>
<dbReference type="Proteomes" id="UP000199620">
    <property type="component" value="Chromosome I"/>
</dbReference>
<protein>
    <recommendedName>
        <fullName evidence="5">Tetratricopeptide repeat protein</fullName>
    </recommendedName>
</protein>
<dbReference type="AlphaFoldDB" id="A0A5B2V1D0"/>
<evidence type="ECO:0000313" key="1">
    <source>
        <dbReference type="EMBL" id="KAA2232568.1"/>
    </source>
</evidence>
<dbReference type="OrthoDB" id="1551390at2"/>
<accession>A0A5B2V1D0</accession>
<evidence type="ECO:0000313" key="2">
    <source>
        <dbReference type="EMBL" id="SDV08481.1"/>
    </source>
</evidence>
<dbReference type="Gene3D" id="1.25.40.10">
    <property type="entry name" value="Tetratricopeptide repeat domain"/>
    <property type="match status" value="1"/>
</dbReference>
<gene>
    <name evidence="1" type="ORF">F1720_03200</name>
    <name evidence="2" type="ORF">SAMN04490181_4459</name>
</gene>
<dbReference type="EMBL" id="LT629800">
    <property type="protein sequence ID" value="SDV08481.1"/>
    <property type="molecule type" value="Genomic_DNA"/>
</dbReference>
<keyword evidence="3" id="KW-1185">Reference proteome</keyword>
<dbReference type="EMBL" id="VUOL01000002">
    <property type="protein sequence ID" value="KAA2232568.1"/>
    <property type="molecule type" value="Genomic_DNA"/>
</dbReference>
<evidence type="ECO:0008006" key="5">
    <source>
        <dbReference type="Google" id="ProtNLM"/>
    </source>
</evidence>